<dbReference type="Proteomes" id="UP000825009">
    <property type="component" value="Chromosome"/>
</dbReference>
<evidence type="ECO:0000259" key="4">
    <source>
        <dbReference type="Pfam" id="PF02563"/>
    </source>
</evidence>
<feature type="coiled-coil region" evidence="2">
    <location>
        <begin position="304"/>
        <end position="346"/>
    </location>
</feature>
<dbReference type="GO" id="GO:0015159">
    <property type="term" value="F:polysaccharide transmembrane transporter activity"/>
    <property type="evidence" value="ECO:0007669"/>
    <property type="project" value="InterPro"/>
</dbReference>
<dbReference type="AlphaFoldDB" id="A0A8F6YCQ8"/>
<evidence type="ECO:0000313" key="5">
    <source>
        <dbReference type="EMBL" id="QXT39457.1"/>
    </source>
</evidence>
<evidence type="ECO:0000256" key="3">
    <source>
        <dbReference type="SAM" id="SignalP"/>
    </source>
</evidence>
<dbReference type="InterPro" id="IPR003715">
    <property type="entry name" value="Poly_export_N"/>
</dbReference>
<dbReference type="KEGG" id="gce:KYE46_16280"/>
<feature type="chain" id="PRO_5034557477" evidence="3">
    <location>
        <begin position="28"/>
        <end position="402"/>
    </location>
</feature>
<protein>
    <submittedName>
        <fullName evidence="5">Polysaccharide biosynthesis/export family protein</fullName>
    </submittedName>
</protein>
<name>A0A8F6YCQ8_9RHOB</name>
<proteinExistence type="predicted"/>
<evidence type="ECO:0000256" key="1">
    <source>
        <dbReference type="ARBA" id="ARBA00022729"/>
    </source>
</evidence>
<feature type="domain" description="Polysaccharide export protein N-terminal" evidence="4">
    <location>
        <begin position="27"/>
        <end position="87"/>
    </location>
</feature>
<dbReference type="Pfam" id="PF02563">
    <property type="entry name" value="Poly_export"/>
    <property type="match status" value="1"/>
</dbReference>
<evidence type="ECO:0000256" key="2">
    <source>
        <dbReference type="SAM" id="Coils"/>
    </source>
</evidence>
<dbReference type="EMBL" id="CP079194">
    <property type="protein sequence ID" value="QXT39457.1"/>
    <property type="molecule type" value="Genomic_DNA"/>
</dbReference>
<evidence type="ECO:0000313" key="6">
    <source>
        <dbReference type="Proteomes" id="UP000825009"/>
    </source>
</evidence>
<reference evidence="5 6" key="1">
    <citation type="submission" date="2021-07" db="EMBL/GenBank/DDBJ databases">
        <title>A novel Jannaschia species isolated from marine dinoflagellate Ceratoperidinium margalefii.</title>
        <authorList>
            <person name="Jiang Y."/>
            <person name="Li Z."/>
        </authorList>
    </citation>
    <scope>NUCLEOTIDE SEQUENCE [LARGE SCALE GENOMIC DNA]</scope>
    <source>
        <strain evidence="5 6">J12C1-MA-4</strain>
    </source>
</reference>
<keyword evidence="6" id="KW-1185">Reference proteome</keyword>
<dbReference type="InterPro" id="IPR049712">
    <property type="entry name" value="Poly_export"/>
</dbReference>
<dbReference type="RefSeq" id="WP_219002099.1">
    <property type="nucleotide sequence ID" value="NZ_CP079194.1"/>
</dbReference>
<feature type="signal peptide" evidence="3">
    <location>
        <begin position="1"/>
        <end position="27"/>
    </location>
</feature>
<organism evidence="5 6">
    <name type="scientific">Gymnodinialimonas ceratoperidinii</name>
    <dbReference type="NCBI Taxonomy" id="2856823"/>
    <lineage>
        <taxon>Bacteria</taxon>
        <taxon>Pseudomonadati</taxon>
        <taxon>Pseudomonadota</taxon>
        <taxon>Alphaproteobacteria</taxon>
        <taxon>Rhodobacterales</taxon>
        <taxon>Paracoccaceae</taxon>
        <taxon>Gymnodinialimonas</taxon>
    </lineage>
</organism>
<accession>A0A8F6YCQ8</accession>
<sequence length="402" mass="43597">MSSSFSSVRALTLGVFVALSGSVAATAQEAYPIGAGDQLRVSFLANPAFDRVMEVGIDGSINLPLLGELNVGGQTVNELRRQIPNLMTGAVYRERVNGEYLLVSIEPEEVLIDVVDYRPVYYDGAVTQPGQQSFEIGMTVRHGLAGAEGLLIEDPRLIAGSELRNHPRVLMADLIGILAEMAVHEAILAGTDELDLSALQELDAPSDLTEGAIALARSQVATSGDILSEEVNFLDTAVREAEARVIAALRHEETMTAIAVTEEAEVARVENLVARRVVASDALTTTRRLYLQAIERLGTAQAERLEAEATRRELVLERNQATRERALNLQARLQALSQEAAQLRVRIDLSSTMPTPLTLETSSETVSRITIFRQFGGQAREIEASMDTPLMPGDVVNISVQR</sequence>
<keyword evidence="1 3" id="KW-0732">Signal</keyword>
<dbReference type="PANTHER" id="PTHR33619">
    <property type="entry name" value="POLYSACCHARIDE EXPORT PROTEIN GFCE-RELATED"/>
    <property type="match status" value="1"/>
</dbReference>
<dbReference type="PANTHER" id="PTHR33619:SF3">
    <property type="entry name" value="POLYSACCHARIDE EXPORT PROTEIN GFCE-RELATED"/>
    <property type="match status" value="1"/>
</dbReference>
<gene>
    <name evidence="5" type="ORF">KYE46_16280</name>
</gene>
<keyword evidence="2" id="KW-0175">Coiled coil</keyword>